<organism evidence="3 4">
    <name type="scientific">Rothia aerolata</name>
    <dbReference type="NCBI Taxonomy" id="1812262"/>
    <lineage>
        <taxon>Bacteria</taxon>
        <taxon>Bacillati</taxon>
        <taxon>Actinomycetota</taxon>
        <taxon>Actinomycetes</taxon>
        <taxon>Micrococcales</taxon>
        <taxon>Micrococcaceae</taxon>
        <taxon>Rothia</taxon>
    </lineage>
</organism>
<gene>
    <name evidence="3" type="ORF">GCM10007359_00560</name>
</gene>
<feature type="compositionally biased region" description="Basic and acidic residues" evidence="1">
    <location>
        <begin position="165"/>
        <end position="184"/>
    </location>
</feature>
<feature type="transmembrane region" description="Helical" evidence="2">
    <location>
        <begin position="47"/>
        <end position="68"/>
    </location>
</feature>
<accession>A0A917ILR5</accession>
<dbReference type="RefSeq" id="WP_188358355.1">
    <property type="nucleotide sequence ID" value="NZ_BMDC01000001.1"/>
</dbReference>
<evidence type="ECO:0008006" key="5">
    <source>
        <dbReference type="Google" id="ProtNLM"/>
    </source>
</evidence>
<proteinExistence type="predicted"/>
<evidence type="ECO:0000313" key="3">
    <source>
        <dbReference type="EMBL" id="GGH56445.1"/>
    </source>
</evidence>
<dbReference type="EMBL" id="BMDC01000001">
    <property type="protein sequence ID" value="GGH56445.1"/>
    <property type="molecule type" value="Genomic_DNA"/>
</dbReference>
<comment type="caution">
    <text evidence="3">The sequence shown here is derived from an EMBL/GenBank/DDBJ whole genome shotgun (WGS) entry which is preliminary data.</text>
</comment>
<feature type="region of interest" description="Disordered" evidence="1">
    <location>
        <begin position="137"/>
        <end position="228"/>
    </location>
</feature>
<protein>
    <recommendedName>
        <fullName evidence="5">Cell division protein FtsL</fullName>
    </recommendedName>
</protein>
<keyword evidence="2" id="KW-0812">Transmembrane</keyword>
<feature type="compositionally biased region" description="Low complexity" evidence="1">
    <location>
        <begin position="185"/>
        <end position="215"/>
    </location>
</feature>
<keyword evidence="4" id="KW-1185">Reference proteome</keyword>
<name>A0A917ILR5_9MICC</name>
<evidence type="ECO:0000313" key="4">
    <source>
        <dbReference type="Proteomes" id="UP000600171"/>
    </source>
</evidence>
<evidence type="ECO:0000256" key="1">
    <source>
        <dbReference type="SAM" id="MobiDB-lite"/>
    </source>
</evidence>
<evidence type="ECO:0000256" key="2">
    <source>
        <dbReference type="SAM" id="Phobius"/>
    </source>
</evidence>
<feature type="region of interest" description="Disordered" evidence="1">
    <location>
        <begin position="1"/>
        <end position="39"/>
    </location>
</feature>
<keyword evidence="2" id="KW-0472">Membrane</keyword>
<keyword evidence="2" id="KW-1133">Transmembrane helix</keyword>
<dbReference type="AlphaFoldDB" id="A0A917ILR5"/>
<sequence length="228" mass="24520">MSAEPQFPGRSPEKKSRHLSVVRSENGEQQNKRALVPEASPRTSRRLMITVFSMIPLVLLLILLINIMTASRQYDLVELRTQEETLTQENEALAQEIEYYQAPQDLAVRASQLGLIATDVQASIDLQTGKVTGVPLAATKSEDQPKNLIDPPSLNDTEASATASERAEEQKKKEEAEQKKKAEAEASASASPSAAGQPGASGSSQPEPAPSAEQPTAGTDNNSSQNNN</sequence>
<dbReference type="Proteomes" id="UP000600171">
    <property type="component" value="Unassembled WGS sequence"/>
</dbReference>
<feature type="compositionally biased region" description="Polar residues" evidence="1">
    <location>
        <begin position="216"/>
        <end position="228"/>
    </location>
</feature>
<reference evidence="3 4" key="1">
    <citation type="journal article" date="2014" name="Int. J. Syst. Evol. Microbiol.">
        <title>Complete genome sequence of Corynebacterium casei LMG S-19264T (=DSM 44701T), isolated from a smear-ripened cheese.</title>
        <authorList>
            <consortium name="US DOE Joint Genome Institute (JGI-PGF)"/>
            <person name="Walter F."/>
            <person name="Albersmeier A."/>
            <person name="Kalinowski J."/>
            <person name="Ruckert C."/>
        </authorList>
    </citation>
    <scope>NUCLEOTIDE SEQUENCE [LARGE SCALE GENOMIC DNA]</scope>
    <source>
        <strain evidence="3 4">CCM 8669</strain>
    </source>
</reference>